<dbReference type="Pfam" id="PF01888">
    <property type="entry name" value="CbiD"/>
    <property type="match status" value="1"/>
</dbReference>
<evidence type="ECO:0000313" key="7">
    <source>
        <dbReference type="Proteomes" id="UP000030355"/>
    </source>
</evidence>
<comment type="catalytic activity">
    <reaction evidence="5">
        <text>Co-precorrin-5B + S-adenosyl-L-methionine = Co-precorrin-6A + S-adenosyl-L-homocysteine</text>
        <dbReference type="Rhea" id="RHEA:26285"/>
        <dbReference type="ChEBI" id="CHEBI:57856"/>
        <dbReference type="ChEBI" id="CHEBI:59789"/>
        <dbReference type="ChEBI" id="CHEBI:60063"/>
        <dbReference type="ChEBI" id="CHEBI:60064"/>
        <dbReference type="EC" id="2.1.1.195"/>
    </reaction>
</comment>
<keyword evidence="2 5" id="KW-0489">Methyltransferase</keyword>
<protein>
    <recommendedName>
        <fullName evidence="5">Cobalt-precorrin-5B C(1)-methyltransferase</fullName>
        <ecNumber evidence="5">2.1.1.195</ecNumber>
    </recommendedName>
    <alternativeName>
        <fullName evidence="5">Cobalt-precorrin-6A synthase</fullName>
    </alternativeName>
</protein>
<dbReference type="Proteomes" id="UP000030355">
    <property type="component" value="Unassembled WGS sequence"/>
</dbReference>
<dbReference type="Gene3D" id="3.30.2110.10">
    <property type="entry name" value="CbiD-like"/>
    <property type="match status" value="1"/>
</dbReference>
<comment type="similarity">
    <text evidence="5">Belongs to the CbiD family.</text>
</comment>
<dbReference type="EC" id="2.1.1.195" evidence="5"/>
<accession>A0A0A1ZYP6</accession>
<dbReference type="eggNOG" id="COG1903">
    <property type="taxonomic scope" value="Bacteria"/>
</dbReference>
<sequence length="378" mass="42374">MYIFQLLDLKKGFSLPLWVAGAARSALKKLVGLPFENYELIKIHNEKKEIKIEIHSVGLFKDDSHALGITFAKSGLDLDITQNLEIWTIASLEKISFDNPVSKNPINIIAGYGVGIKEDTSEICISNFAKEVIYENLLDIIPEGFNLKLEIIFPNGVFLAERTSNKSFGIVDGLSIIGTSADTYSSASPDQLEEARNKLAKLIQNDFKGEVVFVIGENGLNLAKTHNINLPIIKVGNWIGPLLVDAAIKKVKTVILFGYHGKLIKLAGGIFHTHNHLADGRIEILVYLAVQERVPSEIIVKLSKLDNLENALLLLEGFNKFTADKLFKNLSNTIEKRSFNYVNRYVKTDMEIASIIFDRKRKIRWAGSYGNKYISYFQ</sequence>
<evidence type="ECO:0000256" key="2">
    <source>
        <dbReference type="ARBA" id="ARBA00022603"/>
    </source>
</evidence>
<dbReference type="GO" id="GO:0032259">
    <property type="term" value="P:methylation"/>
    <property type="evidence" value="ECO:0007669"/>
    <property type="project" value="UniProtKB-KW"/>
</dbReference>
<dbReference type="InterPro" id="IPR002748">
    <property type="entry name" value="CbiD"/>
</dbReference>
<dbReference type="NCBIfam" id="TIGR00312">
    <property type="entry name" value="cbiD"/>
    <property type="match status" value="1"/>
</dbReference>
<dbReference type="SUPFAM" id="SSF111342">
    <property type="entry name" value="CbiD-like"/>
    <property type="match status" value="1"/>
</dbReference>
<organism evidence="6 7">
    <name type="scientific">Prochlorococcus marinus str. MIT 9201</name>
    <dbReference type="NCBI Taxonomy" id="93057"/>
    <lineage>
        <taxon>Bacteria</taxon>
        <taxon>Bacillati</taxon>
        <taxon>Cyanobacteriota</taxon>
        <taxon>Cyanophyceae</taxon>
        <taxon>Synechococcales</taxon>
        <taxon>Prochlorococcaceae</taxon>
        <taxon>Prochlorococcus</taxon>
    </lineage>
</organism>
<dbReference type="HAMAP" id="MF_00787">
    <property type="entry name" value="CbiD"/>
    <property type="match status" value="1"/>
</dbReference>
<comment type="function">
    <text evidence="5">Catalyzes the methylation of C-1 in cobalt-precorrin-5B to form cobalt-precorrin-6A.</text>
</comment>
<dbReference type="EMBL" id="JNAL01000018">
    <property type="protein sequence ID" value="KGF94757.1"/>
    <property type="molecule type" value="Genomic_DNA"/>
</dbReference>
<dbReference type="PANTHER" id="PTHR35863">
    <property type="entry name" value="COBALT-PRECORRIN-5B C(1)-METHYLTRANSFERASE"/>
    <property type="match status" value="1"/>
</dbReference>
<proteinExistence type="inferred from homology"/>
<dbReference type="STRING" id="93057.EU95_1976"/>
<evidence type="ECO:0000313" key="6">
    <source>
        <dbReference type="EMBL" id="KGF94757.1"/>
    </source>
</evidence>
<reference evidence="7" key="1">
    <citation type="journal article" date="2014" name="Sci. Data">
        <title>Genomes of diverse isolates of the marine cyanobacterium Prochlorococcus.</title>
        <authorList>
            <person name="Biller S."/>
            <person name="Berube P."/>
            <person name="Thompson J."/>
            <person name="Kelly L."/>
            <person name="Roggensack S."/>
            <person name="Awad L."/>
            <person name="Roache-Johnson K."/>
            <person name="Ding H."/>
            <person name="Giovannoni S.J."/>
            <person name="Moore L.R."/>
            <person name="Chisholm S.W."/>
        </authorList>
    </citation>
    <scope>NUCLEOTIDE SEQUENCE [LARGE SCALE GENOMIC DNA]</scope>
    <source>
        <strain evidence="7">MIT 9201</strain>
    </source>
</reference>
<dbReference type="GO" id="GO:0019251">
    <property type="term" value="P:anaerobic cobalamin biosynthetic process"/>
    <property type="evidence" value="ECO:0007669"/>
    <property type="project" value="UniProtKB-UniRule"/>
</dbReference>
<dbReference type="GO" id="GO:0043780">
    <property type="term" value="F:cobalt-precorrin-5B C1-methyltransferase activity"/>
    <property type="evidence" value="ECO:0007669"/>
    <property type="project" value="RHEA"/>
</dbReference>
<dbReference type="AlphaFoldDB" id="A0A0A1ZYP6"/>
<comment type="pathway">
    <text evidence="5">Cofactor biosynthesis; adenosylcobalamin biosynthesis; cob(II)yrinate a,c-diamide from sirohydrochlorin (anaerobic route): step 6/10.</text>
</comment>
<evidence type="ECO:0000256" key="1">
    <source>
        <dbReference type="ARBA" id="ARBA00022573"/>
    </source>
</evidence>
<keyword evidence="1 5" id="KW-0169">Cobalamin biosynthesis</keyword>
<dbReference type="InterPro" id="IPR036074">
    <property type="entry name" value="CbiD_sf"/>
</dbReference>
<keyword evidence="4 5" id="KW-0949">S-adenosyl-L-methionine</keyword>
<evidence type="ECO:0000256" key="5">
    <source>
        <dbReference type="HAMAP-Rule" id="MF_00787"/>
    </source>
</evidence>
<gene>
    <name evidence="5" type="primary">cbiD</name>
    <name evidence="6" type="ORF">EU95_1976</name>
</gene>
<dbReference type="UniPathway" id="UPA00148">
    <property type="reaction ID" value="UER00227"/>
</dbReference>
<evidence type="ECO:0000256" key="4">
    <source>
        <dbReference type="ARBA" id="ARBA00022691"/>
    </source>
</evidence>
<name>A0A0A1ZYP6_PROMR</name>
<keyword evidence="3 5" id="KW-0808">Transferase</keyword>
<dbReference type="PANTHER" id="PTHR35863:SF1">
    <property type="entry name" value="COBALT-PRECORRIN-5B C(1)-METHYLTRANSFERASE"/>
    <property type="match status" value="1"/>
</dbReference>
<evidence type="ECO:0000256" key="3">
    <source>
        <dbReference type="ARBA" id="ARBA00022679"/>
    </source>
</evidence>
<comment type="caution">
    <text evidence="6">The sequence shown here is derived from an EMBL/GenBank/DDBJ whole genome shotgun (WGS) entry which is preliminary data.</text>
</comment>
<dbReference type="PIRSF" id="PIRSF026782">
    <property type="entry name" value="CbiD"/>
    <property type="match status" value="1"/>
</dbReference>